<evidence type="ECO:0000313" key="2">
    <source>
        <dbReference type="EMBL" id="MDV6263855.1"/>
    </source>
</evidence>
<protein>
    <recommendedName>
        <fullName evidence="4">PASTA domain-containing protein</fullName>
    </recommendedName>
</protein>
<name>A0ABU4BI26_9NOCA</name>
<keyword evidence="1" id="KW-0732">Signal</keyword>
<evidence type="ECO:0000256" key="1">
    <source>
        <dbReference type="SAM" id="SignalP"/>
    </source>
</evidence>
<dbReference type="PROSITE" id="PS51257">
    <property type="entry name" value="PROKAR_LIPOPROTEIN"/>
    <property type="match status" value="1"/>
</dbReference>
<dbReference type="Gene3D" id="3.30.10.20">
    <property type="match status" value="1"/>
</dbReference>
<organism evidence="2 3">
    <name type="scientific">Rhodococcoides yunnanense</name>
    <dbReference type="NCBI Taxonomy" id="278209"/>
    <lineage>
        <taxon>Bacteria</taxon>
        <taxon>Bacillati</taxon>
        <taxon>Actinomycetota</taxon>
        <taxon>Actinomycetes</taxon>
        <taxon>Mycobacteriales</taxon>
        <taxon>Nocardiaceae</taxon>
        <taxon>Rhodococcoides</taxon>
    </lineage>
</organism>
<dbReference type="EMBL" id="JAWLJX010000008">
    <property type="protein sequence ID" value="MDV6263855.1"/>
    <property type="molecule type" value="Genomic_DNA"/>
</dbReference>
<sequence>MTSSSRFRVRSVIVFALSAIVLAGCGSQDSAEPEVSTEVRTVTVEATAPAPTSIERIVIPDASVPESAVPEPTASEPVLVSMPPVVCMNLQSAQNAIQAVGVFFSRSEDASGEGRMQVNDSNWIVVEQSPAPGTLVGEGDALLSVVKIGEPNNC</sequence>
<feature type="chain" id="PRO_5046629523" description="PASTA domain-containing protein" evidence="1">
    <location>
        <begin position="24"/>
        <end position="154"/>
    </location>
</feature>
<proteinExistence type="predicted"/>
<evidence type="ECO:0000313" key="3">
    <source>
        <dbReference type="Proteomes" id="UP001185755"/>
    </source>
</evidence>
<gene>
    <name evidence="2" type="ORF">R3P96_21160</name>
</gene>
<reference evidence="2 3" key="1">
    <citation type="submission" date="2023-10" db="EMBL/GenBank/DDBJ databases">
        <title>Development of a sustainable strategy for remediation of hydrocarbon-contaminated territories based on the waste exchange concept.</title>
        <authorList>
            <person name="Krivoruchko A."/>
        </authorList>
    </citation>
    <scope>NUCLEOTIDE SEQUENCE [LARGE SCALE GENOMIC DNA]</scope>
    <source>
        <strain evidence="2 3">IEGM 1323</strain>
    </source>
</reference>
<feature type="signal peptide" evidence="1">
    <location>
        <begin position="1"/>
        <end position="23"/>
    </location>
</feature>
<keyword evidence="3" id="KW-1185">Reference proteome</keyword>
<evidence type="ECO:0008006" key="4">
    <source>
        <dbReference type="Google" id="ProtNLM"/>
    </source>
</evidence>
<dbReference type="Proteomes" id="UP001185755">
    <property type="component" value="Unassembled WGS sequence"/>
</dbReference>
<comment type="caution">
    <text evidence="2">The sequence shown here is derived from an EMBL/GenBank/DDBJ whole genome shotgun (WGS) entry which is preliminary data.</text>
</comment>
<dbReference type="RefSeq" id="WP_317565970.1">
    <property type="nucleotide sequence ID" value="NZ_JAWLJX010000008.1"/>
</dbReference>
<accession>A0ABU4BI26</accession>